<comment type="caution">
    <text evidence="9">The sequence shown here is derived from an EMBL/GenBank/DDBJ whole genome shotgun (WGS) entry which is preliminary data.</text>
</comment>
<dbReference type="GO" id="GO:0030313">
    <property type="term" value="C:cell envelope"/>
    <property type="evidence" value="ECO:0007669"/>
    <property type="project" value="UniProtKB-SubCell"/>
</dbReference>
<evidence type="ECO:0000256" key="3">
    <source>
        <dbReference type="ARBA" id="ARBA00022670"/>
    </source>
</evidence>
<dbReference type="SUPFAM" id="SSF51261">
    <property type="entry name" value="Duplicated hybrid motif"/>
    <property type="match status" value="1"/>
</dbReference>
<dbReference type="PROSITE" id="PS51782">
    <property type="entry name" value="LYSM"/>
    <property type="match status" value="1"/>
</dbReference>
<dbReference type="Proteomes" id="UP000321764">
    <property type="component" value="Unassembled WGS sequence"/>
</dbReference>
<dbReference type="FunFam" id="2.70.70.10:FF:000002">
    <property type="entry name" value="Murein DD-endopeptidase MepM"/>
    <property type="match status" value="1"/>
</dbReference>
<dbReference type="EMBL" id="VKAD01000001">
    <property type="protein sequence ID" value="TXR54903.1"/>
    <property type="molecule type" value="Genomic_DNA"/>
</dbReference>
<keyword evidence="10" id="KW-1185">Reference proteome</keyword>
<organism evidence="9 10">
    <name type="scientific">Reinekea thalattae</name>
    <dbReference type="NCBI Taxonomy" id="2593301"/>
    <lineage>
        <taxon>Bacteria</taxon>
        <taxon>Pseudomonadati</taxon>
        <taxon>Pseudomonadota</taxon>
        <taxon>Gammaproteobacteria</taxon>
        <taxon>Oceanospirillales</taxon>
        <taxon>Saccharospirillaceae</taxon>
        <taxon>Reinekea</taxon>
    </lineage>
</organism>
<evidence type="ECO:0000256" key="4">
    <source>
        <dbReference type="ARBA" id="ARBA00022723"/>
    </source>
</evidence>
<dbReference type="Pfam" id="PF19425">
    <property type="entry name" value="Csd3_N2"/>
    <property type="match status" value="1"/>
</dbReference>
<keyword evidence="6" id="KW-0862">Zinc</keyword>
<dbReference type="GO" id="GO:0006508">
    <property type="term" value="P:proteolysis"/>
    <property type="evidence" value="ECO:0007669"/>
    <property type="project" value="UniProtKB-KW"/>
</dbReference>
<name>A0A5C8ZCL4_9GAMM</name>
<dbReference type="Pfam" id="PF01551">
    <property type="entry name" value="Peptidase_M23"/>
    <property type="match status" value="1"/>
</dbReference>
<dbReference type="AlphaFoldDB" id="A0A5C8ZCL4"/>
<sequence>MHIIKKMLINYFKFHQSQNSKAIMNIESLFKFCPLPRAHFIAVIACSFLVLLVALWPSQGRSVIVEIRPTIEPDTNIELFDNNSTLQQISETVSPGDTISTLFERSGAGVTTLYSLLADETIKKPLEKIYPGQEFIFTFNNDSILKKINFNESNTVSYSIDIDNDKKATITRTERVPDIQTKYATATISSSLFLAGAEAGLTDNMIMQVANVFGWDIDFALDIREGDQFSLLYEENYLDGKKLSDGQILAAKFINNGRQYTALRYTDASGHTDYYSPDGKSMRKAFLRTPLDVFRISSSFNPSRMHPVLNRIVAHKGTDYAAPTGTPIKASGDGKVIKAYTSATYGNVVVLQHGESISTLYAHMSKFSKYARVGKRVKQGQIIGYVGTTGRSNGPHLHYEFRVNGVHKNPQTVKLPTAKPLNSEYLADFNAYAENLSGQLEVYDSAYAAGLTNLNEAN</sequence>
<dbReference type="GO" id="GO:0004222">
    <property type="term" value="F:metalloendopeptidase activity"/>
    <property type="evidence" value="ECO:0007669"/>
    <property type="project" value="TreeGrafter"/>
</dbReference>
<evidence type="ECO:0000259" key="8">
    <source>
        <dbReference type="PROSITE" id="PS51782"/>
    </source>
</evidence>
<evidence type="ECO:0000256" key="6">
    <source>
        <dbReference type="ARBA" id="ARBA00022833"/>
    </source>
</evidence>
<dbReference type="Gene3D" id="3.10.450.350">
    <property type="match status" value="2"/>
</dbReference>
<proteinExistence type="predicted"/>
<dbReference type="InterPro" id="IPR016047">
    <property type="entry name" value="M23ase_b-sheet_dom"/>
</dbReference>
<dbReference type="Gene3D" id="2.70.70.10">
    <property type="entry name" value="Glucose Permease (Domain IIA)"/>
    <property type="match status" value="1"/>
</dbReference>
<evidence type="ECO:0000256" key="7">
    <source>
        <dbReference type="ARBA" id="ARBA00023049"/>
    </source>
</evidence>
<feature type="domain" description="LysM" evidence="8">
    <location>
        <begin position="89"/>
        <end position="137"/>
    </location>
</feature>
<dbReference type="InterPro" id="IPR018392">
    <property type="entry name" value="LysM"/>
</dbReference>
<reference evidence="9 10" key="1">
    <citation type="submission" date="2019-07" db="EMBL/GenBank/DDBJ databases">
        <title>Reinekea sp. strain SSH23 genome sequencing and assembly.</title>
        <authorList>
            <person name="Kim I."/>
        </authorList>
    </citation>
    <scope>NUCLEOTIDE SEQUENCE [LARGE SCALE GENOMIC DNA]</scope>
    <source>
        <strain evidence="9 10">SSH23</strain>
    </source>
</reference>
<dbReference type="PANTHER" id="PTHR21666">
    <property type="entry name" value="PEPTIDASE-RELATED"/>
    <property type="match status" value="1"/>
</dbReference>
<dbReference type="RefSeq" id="WP_147714303.1">
    <property type="nucleotide sequence ID" value="NZ_VKAD01000001.1"/>
</dbReference>
<gene>
    <name evidence="9" type="ORF">FME95_10330</name>
</gene>
<evidence type="ECO:0000313" key="10">
    <source>
        <dbReference type="Proteomes" id="UP000321764"/>
    </source>
</evidence>
<evidence type="ECO:0000313" key="9">
    <source>
        <dbReference type="EMBL" id="TXR54903.1"/>
    </source>
</evidence>
<protein>
    <submittedName>
        <fullName evidence="9">Peptidoglycan DD-metalloendopeptidase family protein</fullName>
    </submittedName>
</protein>
<evidence type="ECO:0000256" key="5">
    <source>
        <dbReference type="ARBA" id="ARBA00022801"/>
    </source>
</evidence>
<evidence type="ECO:0000256" key="2">
    <source>
        <dbReference type="ARBA" id="ARBA00004196"/>
    </source>
</evidence>
<keyword evidence="7" id="KW-0482">Metalloprotease</keyword>
<dbReference type="PANTHER" id="PTHR21666:SF288">
    <property type="entry name" value="CELL DIVISION PROTEIN YTFB"/>
    <property type="match status" value="1"/>
</dbReference>
<keyword evidence="3" id="KW-0645">Protease</keyword>
<comment type="cofactor">
    <cofactor evidence="1">
        <name>Zn(2+)</name>
        <dbReference type="ChEBI" id="CHEBI:29105"/>
    </cofactor>
</comment>
<evidence type="ECO:0000256" key="1">
    <source>
        <dbReference type="ARBA" id="ARBA00001947"/>
    </source>
</evidence>
<dbReference type="GO" id="GO:0046872">
    <property type="term" value="F:metal ion binding"/>
    <property type="evidence" value="ECO:0007669"/>
    <property type="project" value="UniProtKB-KW"/>
</dbReference>
<dbReference type="InterPro" id="IPR011055">
    <property type="entry name" value="Dup_hybrid_motif"/>
</dbReference>
<dbReference type="OrthoDB" id="9805070at2"/>
<comment type="subcellular location">
    <subcellularLocation>
        <location evidence="2">Cell envelope</location>
    </subcellularLocation>
</comment>
<keyword evidence="4" id="KW-0479">Metal-binding</keyword>
<keyword evidence="5" id="KW-0378">Hydrolase</keyword>
<dbReference type="InterPro" id="IPR045834">
    <property type="entry name" value="Csd3_N2"/>
</dbReference>
<dbReference type="CDD" id="cd12797">
    <property type="entry name" value="M23_peptidase"/>
    <property type="match status" value="1"/>
</dbReference>
<accession>A0A5C8ZCL4</accession>
<dbReference type="InterPro" id="IPR050570">
    <property type="entry name" value="Cell_wall_metabolism_enzyme"/>
</dbReference>